<evidence type="ECO:0000256" key="3">
    <source>
        <dbReference type="ARBA" id="ARBA00022598"/>
    </source>
</evidence>
<organism evidence="8 9">
    <name type="scientific">Klebsiella pneumoniae</name>
    <dbReference type="NCBI Taxonomy" id="573"/>
    <lineage>
        <taxon>Bacteria</taxon>
        <taxon>Pseudomonadati</taxon>
        <taxon>Pseudomonadota</taxon>
        <taxon>Gammaproteobacteria</taxon>
        <taxon>Enterobacterales</taxon>
        <taxon>Enterobacteriaceae</taxon>
        <taxon>Klebsiella/Raoultella group</taxon>
        <taxon>Klebsiella</taxon>
        <taxon>Klebsiella pneumoniae complex</taxon>
    </lineage>
</organism>
<reference evidence="8 9" key="1">
    <citation type="submission" date="2018-12" db="EMBL/GenBank/DDBJ databases">
        <authorList>
            <consortium name="Pathogen Informatics"/>
        </authorList>
    </citation>
    <scope>NUCLEOTIDE SEQUENCE [LARGE SCALE GENOMIC DNA]</scope>
    <source>
        <strain evidence="8 9">NCTC13635</strain>
    </source>
</reference>
<evidence type="ECO:0000256" key="4">
    <source>
        <dbReference type="ARBA" id="ARBA00022741"/>
    </source>
</evidence>
<dbReference type="GO" id="GO:0005524">
    <property type="term" value="F:ATP binding"/>
    <property type="evidence" value="ECO:0007669"/>
    <property type="project" value="UniProtKB-KW"/>
</dbReference>
<dbReference type="AlphaFoldDB" id="A0A447S3D2"/>
<evidence type="ECO:0000256" key="5">
    <source>
        <dbReference type="ARBA" id="ARBA00022840"/>
    </source>
</evidence>
<gene>
    <name evidence="8" type="primary">leuS_2</name>
    <name evidence="8" type="ORF">NCTC13635_06040</name>
</gene>
<comment type="similarity">
    <text evidence="1">Belongs to the class-I aminoacyl-tRNA synthetase family.</text>
</comment>
<evidence type="ECO:0000256" key="6">
    <source>
        <dbReference type="ARBA" id="ARBA00022917"/>
    </source>
</evidence>
<keyword evidence="5" id="KW-0067">ATP-binding</keyword>
<proteinExistence type="inferred from homology"/>
<evidence type="ECO:0000256" key="1">
    <source>
        <dbReference type="ARBA" id="ARBA00005594"/>
    </source>
</evidence>
<dbReference type="Gene3D" id="3.40.50.620">
    <property type="entry name" value="HUPs"/>
    <property type="match status" value="1"/>
</dbReference>
<dbReference type="EC" id="6.1.1.4" evidence="2"/>
<keyword evidence="6" id="KW-0648">Protein biosynthesis</keyword>
<dbReference type="PANTHER" id="PTHR43740:SF2">
    <property type="entry name" value="LEUCINE--TRNA LIGASE, MITOCHONDRIAL"/>
    <property type="match status" value="1"/>
</dbReference>
<dbReference type="InterPro" id="IPR014729">
    <property type="entry name" value="Rossmann-like_a/b/a_fold"/>
</dbReference>
<dbReference type="GO" id="GO:0004823">
    <property type="term" value="F:leucine-tRNA ligase activity"/>
    <property type="evidence" value="ECO:0007669"/>
    <property type="project" value="UniProtKB-EC"/>
</dbReference>
<protein>
    <recommendedName>
        <fullName evidence="2">leucine--tRNA ligase</fullName>
        <ecNumber evidence="2">6.1.1.4</ecNumber>
    </recommendedName>
</protein>
<dbReference type="InterPro" id="IPR002302">
    <property type="entry name" value="Leu-tRNA-ligase"/>
</dbReference>
<evidence type="ECO:0000313" key="8">
    <source>
        <dbReference type="EMBL" id="VEB06489.1"/>
    </source>
</evidence>
<keyword evidence="4" id="KW-0547">Nucleotide-binding</keyword>
<dbReference type="SUPFAM" id="SSF52374">
    <property type="entry name" value="Nucleotidylyl transferase"/>
    <property type="match status" value="1"/>
</dbReference>
<evidence type="ECO:0000313" key="9">
    <source>
        <dbReference type="Proteomes" id="UP000282433"/>
    </source>
</evidence>
<dbReference type="GO" id="GO:0005829">
    <property type="term" value="C:cytosol"/>
    <property type="evidence" value="ECO:0007669"/>
    <property type="project" value="TreeGrafter"/>
</dbReference>
<keyword evidence="7 8" id="KW-0030">Aminoacyl-tRNA synthetase</keyword>
<name>A0A447S3D2_KLEPN</name>
<dbReference type="EMBL" id="LR134162">
    <property type="protein sequence ID" value="VEB06489.1"/>
    <property type="molecule type" value="Genomic_DNA"/>
</dbReference>
<evidence type="ECO:0000256" key="7">
    <source>
        <dbReference type="ARBA" id="ARBA00023146"/>
    </source>
</evidence>
<dbReference type="PANTHER" id="PTHR43740">
    <property type="entry name" value="LEUCYL-TRNA SYNTHETASE"/>
    <property type="match status" value="1"/>
</dbReference>
<keyword evidence="3 8" id="KW-0436">Ligase</keyword>
<evidence type="ECO:0000256" key="2">
    <source>
        <dbReference type="ARBA" id="ARBA00013164"/>
    </source>
</evidence>
<accession>A0A447S3D2</accession>
<dbReference type="Proteomes" id="UP000282433">
    <property type="component" value="Chromosome"/>
</dbReference>
<sequence>MRTVLPTPEDQLPVILPEDVVMDGHHQPGSKADPEWAKTTVNGQPALRETDTFDTFMESSWYYARYTLPAVSGRNAGFESGQLLGCR</sequence>
<dbReference type="GO" id="GO:0006429">
    <property type="term" value="P:leucyl-tRNA aminoacylation"/>
    <property type="evidence" value="ECO:0007669"/>
    <property type="project" value="InterPro"/>
</dbReference>